<evidence type="ECO:0000313" key="2">
    <source>
        <dbReference type="Proteomes" id="UP000473574"/>
    </source>
</evidence>
<dbReference type="Gene3D" id="3.40.50.1000">
    <property type="entry name" value="HAD superfamily/HAD-like"/>
    <property type="match status" value="1"/>
</dbReference>
<dbReference type="CDD" id="cd07505">
    <property type="entry name" value="HAD_BPGM-like"/>
    <property type="match status" value="1"/>
</dbReference>
<dbReference type="InterPro" id="IPR036412">
    <property type="entry name" value="HAD-like_sf"/>
</dbReference>
<gene>
    <name evidence="1" type="ORF">D0962_02945</name>
</gene>
<dbReference type="Proteomes" id="UP000473574">
    <property type="component" value="Unassembled WGS sequence"/>
</dbReference>
<dbReference type="InterPro" id="IPR023198">
    <property type="entry name" value="PGP-like_dom2"/>
</dbReference>
<dbReference type="InterPro" id="IPR006439">
    <property type="entry name" value="HAD-SF_hydro_IA"/>
</dbReference>
<proteinExistence type="predicted"/>
<organism evidence="1 2">
    <name type="scientific">Adonisia turfae CCMR0082</name>
    <dbReference type="NCBI Taxonomy" id="2304604"/>
    <lineage>
        <taxon>Bacteria</taxon>
        <taxon>Bacillati</taxon>
        <taxon>Cyanobacteriota</taxon>
        <taxon>Adonisia</taxon>
        <taxon>Adonisia turfae</taxon>
    </lineage>
</organism>
<dbReference type="PANTHER" id="PTHR18901:SF38">
    <property type="entry name" value="PSEUDOURIDINE-5'-PHOSPHATASE"/>
    <property type="match status" value="1"/>
</dbReference>
<dbReference type="Gene3D" id="1.10.150.240">
    <property type="entry name" value="Putative phosphatase, domain 2"/>
    <property type="match status" value="1"/>
</dbReference>
<evidence type="ECO:0000313" key="1">
    <source>
        <dbReference type="EMBL" id="NEZ61741.1"/>
    </source>
</evidence>
<protein>
    <submittedName>
        <fullName evidence="1">HAD family phosphatase</fullName>
    </submittedName>
</protein>
<reference evidence="1 2" key="1">
    <citation type="journal article" date="2020" name="Microb. Ecol.">
        <title>Ecogenomics of the Marine Benthic Filamentous Cyanobacterium Adonisia.</title>
        <authorList>
            <person name="Walter J.M."/>
            <person name="Coutinho F.H."/>
            <person name="Leomil L."/>
            <person name="Hargreaves P.I."/>
            <person name="Campeao M.E."/>
            <person name="Vieira V.V."/>
            <person name="Silva B.S."/>
            <person name="Fistarol G.O."/>
            <person name="Salomon P.S."/>
            <person name="Sawabe T."/>
            <person name="Mino S."/>
            <person name="Hosokawa M."/>
            <person name="Miyashita H."/>
            <person name="Maruyama F."/>
            <person name="van Verk M.C."/>
            <person name="Dutilh B.E."/>
            <person name="Thompson C.C."/>
            <person name="Thompson F.L."/>
        </authorList>
    </citation>
    <scope>NUCLEOTIDE SEQUENCE [LARGE SCALE GENOMIC DNA]</scope>
    <source>
        <strain evidence="1 2">CCMR0082</strain>
    </source>
</reference>
<dbReference type="PANTHER" id="PTHR18901">
    <property type="entry name" value="2-DEOXYGLUCOSE-6-PHOSPHATE PHOSPHATASE 2"/>
    <property type="match status" value="1"/>
</dbReference>
<dbReference type="SUPFAM" id="SSF56784">
    <property type="entry name" value="HAD-like"/>
    <property type="match status" value="1"/>
</dbReference>
<dbReference type="SFLD" id="SFLDS00003">
    <property type="entry name" value="Haloacid_Dehalogenase"/>
    <property type="match status" value="1"/>
</dbReference>
<dbReference type="NCBIfam" id="TIGR01509">
    <property type="entry name" value="HAD-SF-IA-v3"/>
    <property type="match status" value="1"/>
</dbReference>
<dbReference type="AlphaFoldDB" id="A0A6M0S1B0"/>
<dbReference type="PRINTS" id="PR00413">
    <property type="entry name" value="HADHALOGNASE"/>
</dbReference>
<comment type="caution">
    <text evidence="1">The sequence shown here is derived from an EMBL/GenBank/DDBJ whole genome shotgun (WGS) entry which is preliminary data.</text>
</comment>
<dbReference type="InterPro" id="IPR041492">
    <property type="entry name" value="HAD_2"/>
</dbReference>
<dbReference type="SFLD" id="SFLDG01129">
    <property type="entry name" value="C1.5:_HAD__Beta-PGM__Phosphata"/>
    <property type="match status" value="1"/>
</dbReference>
<sequence>MESTAFTFPAAIIFDMDGLMLNSEIIFHKAWQDELMHLGYGAIDEAAYLQLVGCSNDLAEQMLLQLLGTEFPVDQFRTGWMTRWEILAAQGIPIKPGLDSLLNWLDEIGLPKAVGTSSSDREAQLSLQSTGLWSRFNAIVTVDNAGVGKPEPDIFLAAARSLNIPPSRCLVLEDSNAGVQAAITAGMEVIMVPDLQTPTDYSKKHALATVSSLHEVLSYLQNIAWRP</sequence>
<dbReference type="EMBL" id="QZCE01000001">
    <property type="protein sequence ID" value="NEZ61741.1"/>
    <property type="molecule type" value="Genomic_DNA"/>
</dbReference>
<dbReference type="Pfam" id="PF13419">
    <property type="entry name" value="HAD_2"/>
    <property type="match status" value="1"/>
</dbReference>
<dbReference type="InterPro" id="IPR023214">
    <property type="entry name" value="HAD_sf"/>
</dbReference>
<name>A0A6M0S1B0_9CYAN</name>
<accession>A0A6M0S1B0</accession>